<name>A0A7G1I0W0_9BACT</name>
<keyword evidence="2" id="KW-1185">Reference proteome</keyword>
<evidence type="ECO:0000313" key="1">
    <source>
        <dbReference type="EMBL" id="BCI64311.1"/>
    </source>
</evidence>
<organism evidence="1 2">
    <name type="scientific">Coprobacter secundus subsp. similis</name>
    <dbReference type="NCBI Taxonomy" id="2751153"/>
    <lineage>
        <taxon>Bacteria</taxon>
        <taxon>Pseudomonadati</taxon>
        <taxon>Bacteroidota</taxon>
        <taxon>Bacteroidia</taxon>
        <taxon>Bacteroidales</taxon>
        <taxon>Barnesiellaceae</taxon>
        <taxon>Coprobacter</taxon>
    </lineage>
</organism>
<proteinExistence type="predicted"/>
<dbReference type="KEGG" id="copr:Cop2CBH44_26640"/>
<gene>
    <name evidence="1" type="ORF">Cop2CBH44_26640</name>
</gene>
<dbReference type="Proteomes" id="UP000594042">
    <property type="component" value="Chromosome"/>
</dbReference>
<protein>
    <submittedName>
        <fullName evidence="1">Uncharacterized protein</fullName>
    </submittedName>
</protein>
<sequence>MVAIFVISYYNLYADLSDMAVKQRKNKTGEHLNKSLFCYIFTS</sequence>
<evidence type="ECO:0000313" key="2">
    <source>
        <dbReference type="Proteomes" id="UP000594042"/>
    </source>
</evidence>
<accession>A0A7G1I0W0</accession>
<dbReference type="AlphaFoldDB" id="A0A7G1I0W0"/>
<dbReference type="EMBL" id="AP023322">
    <property type="protein sequence ID" value="BCI64311.1"/>
    <property type="molecule type" value="Genomic_DNA"/>
</dbReference>
<reference evidence="2" key="1">
    <citation type="submission" date="2020-07" db="EMBL/GenBank/DDBJ databases">
        <title>Complete genome sequencing of Coprobacter sp. strain 2CBH44.</title>
        <authorList>
            <person name="Sakamoto M."/>
            <person name="Murakami T."/>
            <person name="Mori H."/>
        </authorList>
    </citation>
    <scope>NUCLEOTIDE SEQUENCE [LARGE SCALE GENOMIC DNA]</scope>
    <source>
        <strain evidence="2">2CBH44</strain>
    </source>
</reference>